<dbReference type="RefSeq" id="WP_212495139.1">
    <property type="nucleotide sequence ID" value="NZ_JAFCJH010000066.1"/>
</dbReference>
<dbReference type="PROSITE" id="PS50110">
    <property type="entry name" value="RESPONSE_REGULATORY"/>
    <property type="match status" value="1"/>
</dbReference>
<reference evidence="4" key="1">
    <citation type="journal article" date="2021" name="ISME J.">
        <title>Evolutionary origin and ecological implication of a unique nif island in free-living Bradyrhizobium lineages.</title>
        <authorList>
            <person name="Tao J."/>
        </authorList>
    </citation>
    <scope>NUCLEOTIDE SEQUENCE [LARGE SCALE GENOMIC DNA]</scope>
    <source>
        <strain evidence="4">SZCCT0434</strain>
    </source>
</reference>
<evidence type="ECO:0000313" key="3">
    <source>
        <dbReference type="EMBL" id="MBR0800935.1"/>
    </source>
</evidence>
<comment type="caution">
    <text evidence="3">The sequence shown here is derived from an EMBL/GenBank/DDBJ whole genome shotgun (WGS) entry which is preliminary data.</text>
</comment>
<proteinExistence type="predicted"/>
<organism evidence="3 4">
    <name type="scientific">Bradyrhizobium jicamae</name>
    <dbReference type="NCBI Taxonomy" id="280332"/>
    <lineage>
        <taxon>Bacteria</taxon>
        <taxon>Pseudomonadati</taxon>
        <taxon>Pseudomonadota</taxon>
        <taxon>Alphaproteobacteria</taxon>
        <taxon>Hyphomicrobiales</taxon>
        <taxon>Nitrobacteraceae</taxon>
        <taxon>Bradyrhizobium</taxon>
    </lineage>
</organism>
<keyword evidence="4" id="KW-1185">Reference proteome</keyword>
<feature type="modified residue" description="4-aspartylphosphate" evidence="1">
    <location>
        <position position="62"/>
    </location>
</feature>
<dbReference type="Gene3D" id="3.40.50.2300">
    <property type="match status" value="1"/>
</dbReference>
<accession>A0ABS5FW39</accession>
<feature type="domain" description="Response regulatory" evidence="2">
    <location>
        <begin position="12"/>
        <end position="122"/>
    </location>
</feature>
<keyword evidence="1" id="KW-0597">Phosphoprotein</keyword>
<dbReference type="SMART" id="SM00448">
    <property type="entry name" value="REC"/>
    <property type="match status" value="1"/>
</dbReference>
<evidence type="ECO:0000259" key="2">
    <source>
        <dbReference type="PROSITE" id="PS50110"/>
    </source>
</evidence>
<dbReference type="InterPro" id="IPR001789">
    <property type="entry name" value="Sig_transdc_resp-reg_receiver"/>
</dbReference>
<protein>
    <submittedName>
        <fullName evidence="3">Response regulator</fullName>
    </submittedName>
</protein>
<sequence length="129" mass="14463">MPNPQVPLIRWRVLVVEDEYFLANDLRIALTSLGAEVMPLAGDLHDAREQIARSGFDIGILDIDLRGDNSFALADELKRREIPFIFSTGYGSELIPARFAGVPRWEKPFDANALACHALQLCRYGMTCQ</sequence>
<evidence type="ECO:0000256" key="1">
    <source>
        <dbReference type="PROSITE-ProRule" id="PRU00169"/>
    </source>
</evidence>
<gene>
    <name evidence="3" type="ORF">JQ615_36790</name>
</gene>
<dbReference type="Pfam" id="PF00072">
    <property type="entry name" value="Response_reg"/>
    <property type="match status" value="1"/>
</dbReference>
<dbReference type="Proteomes" id="UP001315278">
    <property type="component" value="Unassembled WGS sequence"/>
</dbReference>
<name>A0ABS5FW39_9BRAD</name>
<dbReference type="InterPro" id="IPR011006">
    <property type="entry name" value="CheY-like_superfamily"/>
</dbReference>
<dbReference type="EMBL" id="JAFCJH010000066">
    <property type="protein sequence ID" value="MBR0800935.1"/>
    <property type="molecule type" value="Genomic_DNA"/>
</dbReference>
<evidence type="ECO:0000313" key="4">
    <source>
        <dbReference type="Proteomes" id="UP001315278"/>
    </source>
</evidence>
<dbReference type="SUPFAM" id="SSF52172">
    <property type="entry name" value="CheY-like"/>
    <property type="match status" value="1"/>
</dbReference>